<dbReference type="EMBL" id="CP017902">
    <property type="protein sequence ID" value="ARP17526.1"/>
    <property type="molecule type" value="Genomic_DNA"/>
</dbReference>
<evidence type="ECO:0000313" key="1">
    <source>
        <dbReference type="EMBL" id="ARP17526.1"/>
    </source>
</evidence>
<reference evidence="1" key="1">
    <citation type="submission" date="2016-10" db="EMBL/GenBank/DDBJ databases">
        <title>The High Quality Genome of Vibrio alginolyticus K01M1.</title>
        <authorList>
            <person name="Wendling C."/>
            <person name="Chibani C.M."/>
            <person name="Hertel R."/>
            <person name="Sproer C."/>
            <person name="Bunk B."/>
            <person name="Overmann J."/>
            <person name="Roth O."/>
            <person name="Liesegang H."/>
        </authorList>
    </citation>
    <scope>NUCLEOTIDE SEQUENCE</scope>
    <source>
        <strain evidence="1">K05K4</strain>
    </source>
</reference>
<dbReference type="AlphaFoldDB" id="A0A1W6TNV0"/>
<protein>
    <submittedName>
        <fullName evidence="1">Uncharacterized protein</fullName>
    </submittedName>
</protein>
<accession>A0A1W6TNV0</accession>
<sequence>MKGIKFSFIDIQRSSMQSFMFKTKKRPSKMMGTFIFKKTGS</sequence>
<name>A0A1W6TNV0_VIBAL</name>
<organism evidence="1">
    <name type="scientific">Vibrio alginolyticus</name>
    <dbReference type="NCBI Taxonomy" id="663"/>
    <lineage>
        <taxon>Bacteria</taxon>
        <taxon>Pseudomonadati</taxon>
        <taxon>Pseudomonadota</taxon>
        <taxon>Gammaproteobacteria</taxon>
        <taxon>Vibrionales</taxon>
        <taxon>Vibrionaceae</taxon>
        <taxon>Vibrio</taxon>
    </lineage>
</organism>
<gene>
    <name evidence="1" type="ORF">K05K4_06560</name>
</gene>
<proteinExistence type="predicted"/>